<evidence type="ECO:0000259" key="14">
    <source>
        <dbReference type="PROSITE" id="PS51103"/>
    </source>
</evidence>
<evidence type="ECO:0000256" key="1">
    <source>
        <dbReference type="ARBA" id="ARBA00004651"/>
    </source>
</evidence>
<dbReference type="CDD" id="cd00212">
    <property type="entry name" value="PTS_IIB_glc"/>
    <property type="match status" value="1"/>
</dbReference>
<feature type="domain" description="PTS EIIC type-1" evidence="14">
    <location>
        <begin position="109"/>
        <end position="464"/>
    </location>
</feature>
<dbReference type="EMBL" id="AXZF01000019">
    <property type="protein sequence ID" value="ERT69536.1"/>
    <property type="molecule type" value="Genomic_DNA"/>
</dbReference>
<feature type="transmembrane region" description="Helical" evidence="12">
    <location>
        <begin position="147"/>
        <end position="171"/>
    </location>
</feature>
<feature type="transmembrane region" description="Helical" evidence="12">
    <location>
        <begin position="215"/>
        <end position="236"/>
    </location>
</feature>
<evidence type="ECO:0000256" key="2">
    <source>
        <dbReference type="ARBA" id="ARBA00022448"/>
    </source>
</evidence>
<dbReference type="GO" id="GO:0090588">
    <property type="term" value="F:protein-phosphocysteine-N-acetylmuramate phosphotransferase system transporter activity"/>
    <property type="evidence" value="ECO:0007669"/>
    <property type="project" value="TreeGrafter"/>
</dbReference>
<gene>
    <name evidence="15" type="ORF">HMPREF0202_00564</name>
</gene>
<name>U7VDE3_9FUSO</name>
<dbReference type="Pfam" id="PF00367">
    <property type="entry name" value="PTS_EIIB"/>
    <property type="match status" value="1"/>
</dbReference>
<dbReference type="GO" id="GO:0016301">
    <property type="term" value="F:kinase activity"/>
    <property type="evidence" value="ECO:0007669"/>
    <property type="project" value="UniProtKB-KW"/>
</dbReference>
<dbReference type="GO" id="GO:0008982">
    <property type="term" value="F:protein-N(PI)-phosphohistidine-sugar phosphotransferase activity"/>
    <property type="evidence" value="ECO:0007669"/>
    <property type="project" value="InterPro"/>
</dbReference>
<comment type="subcellular location">
    <subcellularLocation>
        <location evidence="1">Cell membrane</location>
        <topology evidence="1">Multi-pass membrane protein</topology>
    </subcellularLocation>
</comment>
<dbReference type="InterPro" id="IPR050558">
    <property type="entry name" value="PTS_Sugar-Specific_Components"/>
</dbReference>
<dbReference type="STRING" id="1319815.HMPREF0202_00564"/>
<dbReference type="AlphaFoldDB" id="U7VDE3"/>
<evidence type="ECO:0000256" key="9">
    <source>
        <dbReference type="ARBA" id="ARBA00022989"/>
    </source>
</evidence>
<dbReference type="PANTHER" id="PTHR30175:SF3">
    <property type="entry name" value="PTS SYSTEM N-ACETYLMURAMIC ACID-SPECIFIC EIIBC COMPONENT"/>
    <property type="match status" value="1"/>
</dbReference>
<keyword evidence="4" id="KW-0762">Sugar transport</keyword>
<feature type="transmembrane region" description="Helical" evidence="12">
    <location>
        <begin position="366"/>
        <end position="387"/>
    </location>
</feature>
<feature type="transmembrane region" description="Helical" evidence="12">
    <location>
        <begin position="334"/>
        <end position="354"/>
    </location>
</feature>
<sequence>MDNQSIAKEIIEKLGSKDNIAVINNCMTRVRVSVKNNDKVDFKNLDEIPGVIKVIKDDTIQVVVGPGKSKKIADEMKKLCGEISANNDEWKKTKESVKSKQSKFSSVLRRLANIFIPLIPAIIGAGLLNGIAGYFQNVYTAEGIKDMPMWITFFQTLGSGLFAYFAIFVGINSANEFGATPALGGVIGAITISGNINIFSKALGLYNAEVPLNSILIPGKGGIIGVIIGVAILAWVEKQLRKIIPDFLDTILTPMIALLIVGTLTIFAIMPFAGVVSDGIIKVFSFFIMSEGPMAIIGGFILAASFLPLLMVGLHHGLIPFYMVQLTQFGSISLFPILCMAGGGQIGGAAAIYIKAKKNKKLRDIIRSAMPVAILGIGEPMLYGVTLPLGKPFITASIAGGIGGAFLAATKVQTIAFGPAGITAIPLVIPGKILYYIIGLAISYIAGFIITYFFGIPKDIDEAV</sequence>
<dbReference type="PROSITE" id="PS51103">
    <property type="entry name" value="PTS_EIIC_TYPE_1"/>
    <property type="match status" value="1"/>
</dbReference>
<keyword evidence="16" id="KW-1185">Reference proteome</keyword>
<keyword evidence="7 12" id="KW-0812">Transmembrane</keyword>
<keyword evidence="9 12" id="KW-1133">Transmembrane helix</keyword>
<evidence type="ECO:0000256" key="6">
    <source>
        <dbReference type="ARBA" id="ARBA00022683"/>
    </source>
</evidence>
<dbReference type="InterPro" id="IPR013013">
    <property type="entry name" value="PTS_EIIC_1"/>
</dbReference>
<evidence type="ECO:0000259" key="13">
    <source>
        <dbReference type="PROSITE" id="PS51098"/>
    </source>
</evidence>
<evidence type="ECO:0000256" key="10">
    <source>
        <dbReference type="ARBA" id="ARBA00023136"/>
    </source>
</evidence>
<protein>
    <submittedName>
        <fullName evidence="15">Uncharacterized protein</fullName>
    </submittedName>
</protein>
<keyword evidence="8" id="KW-0418">Kinase</keyword>
<feature type="transmembrane region" description="Helical" evidence="12">
    <location>
        <begin position="433"/>
        <end position="454"/>
    </location>
</feature>
<dbReference type="InterPro" id="IPR036878">
    <property type="entry name" value="Glu_permease_IIB"/>
</dbReference>
<feature type="transmembrane region" description="Helical" evidence="12">
    <location>
        <begin position="293"/>
        <end position="314"/>
    </location>
</feature>
<dbReference type="SUPFAM" id="SSF55604">
    <property type="entry name" value="Glucose permease domain IIB"/>
    <property type="match status" value="1"/>
</dbReference>
<keyword evidence="6" id="KW-0598">Phosphotransferase system</keyword>
<feature type="transmembrane region" description="Helical" evidence="12">
    <location>
        <begin position="393"/>
        <end position="412"/>
    </location>
</feature>
<dbReference type="Proteomes" id="UP000017081">
    <property type="component" value="Unassembled WGS sequence"/>
</dbReference>
<organism evidence="15 16">
    <name type="scientific">Cetobacterium somerae ATCC BAA-474</name>
    <dbReference type="NCBI Taxonomy" id="1319815"/>
    <lineage>
        <taxon>Bacteria</taxon>
        <taxon>Fusobacteriati</taxon>
        <taxon>Fusobacteriota</taxon>
        <taxon>Fusobacteriia</taxon>
        <taxon>Fusobacteriales</taxon>
        <taxon>Fusobacteriaceae</taxon>
        <taxon>Cetobacterium</taxon>
    </lineage>
</organism>
<evidence type="ECO:0000256" key="12">
    <source>
        <dbReference type="SAM" id="Phobius"/>
    </source>
</evidence>
<evidence type="ECO:0000256" key="5">
    <source>
        <dbReference type="ARBA" id="ARBA00022679"/>
    </source>
</evidence>
<proteinExistence type="predicted"/>
<accession>U7VDE3</accession>
<evidence type="ECO:0000313" key="15">
    <source>
        <dbReference type="EMBL" id="ERT69536.1"/>
    </source>
</evidence>
<feature type="transmembrane region" description="Helical" evidence="12">
    <location>
        <begin position="114"/>
        <end position="135"/>
    </location>
</feature>
<keyword evidence="10 12" id="KW-0472">Membrane</keyword>
<dbReference type="PROSITE" id="PS01035">
    <property type="entry name" value="PTS_EIIB_TYPE_1_CYS"/>
    <property type="match status" value="1"/>
</dbReference>
<dbReference type="PROSITE" id="PS51098">
    <property type="entry name" value="PTS_EIIB_TYPE_1"/>
    <property type="match status" value="1"/>
</dbReference>
<dbReference type="RefSeq" id="WP_023050111.1">
    <property type="nucleotide sequence ID" value="NZ_CP173065.2"/>
</dbReference>
<dbReference type="Gene3D" id="3.30.1360.60">
    <property type="entry name" value="Glucose permease domain IIB"/>
    <property type="match status" value="1"/>
</dbReference>
<dbReference type="eggNOG" id="COG1264">
    <property type="taxonomic scope" value="Bacteria"/>
</dbReference>
<evidence type="ECO:0000256" key="11">
    <source>
        <dbReference type="PROSITE-ProRule" id="PRU00421"/>
    </source>
</evidence>
<feature type="transmembrane region" description="Helical" evidence="12">
    <location>
        <begin position="183"/>
        <end position="203"/>
    </location>
</feature>
<dbReference type="HOGENOM" id="CLU_012312_2_0_0"/>
<dbReference type="GO" id="GO:0005886">
    <property type="term" value="C:plasma membrane"/>
    <property type="evidence" value="ECO:0007669"/>
    <property type="project" value="UniProtKB-SubCell"/>
</dbReference>
<dbReference type="InterPro" id="IPR003352">
    <property type="entry name" value="PTS_EIIC"/>
</dbReference>
<reference evidence="15 16" key="1">
    <citation type="submission" date="2013-08" db="EMBL/GenBank/DDBJ databases">
        <authorList>
            <person name="Weinstock G."/>
            <person name="Sodergren E."/>
            <person name="Wylie T."/>
            <person name="Fulton L."/>
            <person name="Fulton R."/>
            <person name="Fronick C."/>
            <person name="O'Laughlin M."/>
            <person name="Godfrey J."/>
            <person name="Miner T."/>
            <person name="Herter B."/>
            <person name="Appelbaum E."/>
            <person name="Cordes M."/>
            <person name="Lek S."/>
            <person name="Wollam A."/>
            <person name="Pepin K.H."/>
            <person name="Palsikar V.B."/>
            <person name="Mitreva M."/>
            <person name="Wilson R.K."/>
        </authorList>
    </citation>
    <scope>NUCLEOTIDE SEQUENCE [LARGE SCALE GENOMIC DNA]</scope>
    <source>
        <strain evidence="15 16">ATCC BAA-474</strain>
    </source>
</reference>
<keyword evidence="5" id="KW-0808">Transferase</keyword>
<dbReference type="InterPro" id="IPR018113">
    <property type="entry name" value="PTrfase_EIIB_Cys"/>
</dbReference>
<evidence type="ECO:0000313" key="16">
    <source>
        <dbReference type="Proteomes" id="UP000017081"/>
    </source>
</evidence>
<dbReference type="PANTHER" id="PTHR30175">
    <property type="entry name" value="PHOSPHOTRANSFERASE SYSTEM TRANSPORT PROTEIN"/>
    <property type="match status" value="1"/>
</dbReference>
<dbReference type="Pfam" id="PF02378">
    <property type="entry name" value="PTS_EIIC"/>
    <property type="match status" value="1"/>
</dbReference>
<evidence type="ECO:0000256" key="8">
    <source>
        <dbReference type="ARBA" id="ARBA00022777"/>
    </source>
</evidence>
<comment type="caution">
    <text evidence="15">The sequence shown here is derived from an EMBL/GenBank/DDBJ whole genome shotgun (WGS) entry which is preliminary data.</text>
</comment>
<evidence type="ECO:0000256" key="3">
    <source>
        <dbReference type="ARBA" id="ARBA00022475"/>
    </source>
</evidence>
<feature type="active site" description="Phosphocysteine intermediate; for EIIB activity" evidence="11">
    <location>
        <position position="26"/>
    </location>
</feature>
<evidence type="ECO:0000256" key="4">
    <source>
        <dbReference type="ARBA" id="ARBA00022597"/>
    </source>
</evidence>
<keyword evidence="3" id="KW-1003">Cell membrane</keyword>
<dbReference type="InterPro" id="IPR001996">
    <property type="entry name" value="PTS_IIB_1"/>
</dbReference>
<dbReference type="eggNOG" id="COG1263">
    <property type="taxonomic scope" value="Bacteria"/>
</dbReference>
<feature type="transmembrane region" description="Helical" evidence="12">
    <location>
        <begin position="256"/>
        <end position="281"/>
    </location>
</feature>
<dbReference type="GO" id="GO:0009401">
    <property type="term" value="P:phosphoenolpyruvate-dependent sugar phosphotransferase system"/>
    <property type="evidence" value="ECO:0007669"/>
    <property type="project" value="UniProtKB-KW"/>
</dbReference>
<keyword evidence="2" id="KW-0813">Transport</keyword>
<feature type="domain" description="PTS EIIB type-1" evidence="13">
    <location>
        <begin position="4"/>
        <end position="86"/>
    </location>
</feature>
<evidence type="ECO:0000256" key="7">
    <source>
        <dbReference type="ARBA" id="ARBA00022692"/>
    </source>
</evidence>